<feature type="domain" description="Desmoplakin spectrin-like" evidence="6">
    <location>
        <begin position="2118"/>
        <end position="2192"/>
    </location>
</feature>
<gene>
    <name evidence="8" type="primary">LOC116941597</name>
</gene>
<keyword evidence="3" id="KW-0175">Coiled coil</keyword>
<feature type="domain" description="Desmoplakin spectrin-like" evidence="6">
    <location>
        <begin position="479"/>
        <end position="546"/>
    </location>
</feature>
<dbReference type="Pfam" id="PF17902">
    <property type="entry name" value="SH3_10"/>
    <property type="match status" value="1"/>
</dbReference>
<dbReference type="InterPro" id="IPR043197">
    <property type="entry name" value="Plakin"/>
</dbReference>
<dbReference type="GO" id="GO:0016020">
    <property type="term" value="C:membrane"/>
    <property type="evidence" value="ECO:0007669"/>
    <property type="project" value="TreeGrafter"/>
</dbReference>
<dbReference type="PANTHER" id="PTHR23169">
    <property type="entry name" value="ENVOPLAKIN"/>
    <property type="match status" value="1"/>
</dbReference>
<dbReference type="GO" id="GO:0005737">
    <property type="term" value="C:cytoplasm"/>
    <property type="evidence" value="ECO:0007669"/>
    <property type="project" value="TreeGrafter"/>
</dbReference>
<keyword evidence="7" id="KW-1185">Reference proteome</keyword>
<dbReference type="InterPro" id="IPR018159">
    <property type="entry name" value="Spectrin/alpha-actinin"/>
</dbReference>
<dbReference type="Pfam" id="PF18373">
    <property type="entry name" value="Spectrin_2"/>
    <property type="match status" value="4"/>
</dbReference>
<dbReference type="GO" id="GO:0005882">
    <property type="term" value="C:intermediate filament"/>
    <property type="evidence" value="ECO:0007669"/>
    <property type="project" value="TreeGrafter"/>
</dbReference>
<evidence type="ECO:0000256" key="4">
    <source>
        <dbReference type="SAM" id="MobiDB-lite"/>
    </source>
</evidence>
<keyword evidence="1" id="KW-0597">Phosphoprotein</keyword>
<feature type="coiled-coil region" evidence="3">
    <location>
        <begin position="2465"/>
        <end position="2492"/>
    </location>
</feature>
<organism evidence="7 8">
    <name type="scientific">Petromyzon marinus</name>
    <name type="common">Sea lamprey</name>
    <dbReference type="NCBI Taxonomy" id="7757"/>
    <lineage>
        <taxon>Eukaryota</taxon>
        <taxon>Metazoa</taxon>
        <taxon>Chordata</taxon>
        <taxon>Craniata</taxon>
        <taxon>Vertebrata</taxon>
        <taxon>Cyclostomata</taxon>
        <taxon>Hyperoartia</taxon>
        <taxon>Petromyzontiformes</taxon>
        <taxon>Petromyzontidae</taxon>
        <taxon>Petromyzon</taxon>
    </lineage>
</organism>
<dbReference type="GO" id="GO:0042060">
    <property type="term" value="P:wound healing"/>
    <property type="evidence" value="ECO:0007669"/>
    <property type="project" value="TreeGrafter"/>
</dbReference>
<evidence type="ECO:0000256" key="3">
    <source>
        <dbReference type="SAM" id="Coils"/>
    </source>
</evidence>
<dbReference type="Pfam" id="PF21097">
    <property type="entry name" value="SR_plectin_7"/>
    <property type="match status" value="2"/>
</dbReference>
<dbReference type="Pfam" id="PF21019">
    <property type="entry name" value="Spectrin_3"/>
    <property type="match status" value="4"/>
</dbReference>
<dbReference type="KEGG" id="pmrn:116941597"/>
<dbReference type="InterPro" id="IPR041573">
    <property type="entry name" value="Desmoplakin_Spectrin-like"/>
</dbReference>
<sequence>METGHQPWHMAETDECLWEAEQLVQSLYQEAHVLTERQHPHSECLKARIASLRGELQVLQEHRARLQPQNGARSPMKQREAILYTGQRFKGKGGQRVAGESETMQFITELLAWVERSEVHIENIRWGDSKATVESQFQSHTDLHNMIEVIGERVEEAKLLEASVPQSYRRKYQEALQALISKYSSLTDISTSYMKDVSKLNDFVGRATAELIWLNQHEEREIAYDWSDHSLPNLAAKKDSHSELLKEMERKEITINRIQGLGNQMLQNNHPAVDSIEAFMGALQTQWSWLLQLRQCIEVHLQENTTYQQFFSDAKEAELFLKRQHEVIRQKYTCDKHASLEHVEQLLQNLAEERDSYMNYRQTVANVAGRAKTIVQLKPRHPDHPVHSALPIKALCEYKLDEMMIAPGDQCILMDNSRRVTWRVIGPGGREISPLSLCFMIPPINKDALEMANRIDHLYEGILTLWCQVTISLKCLLYWRYMLRDMGKIYSWSVQKMPSHNEYCQLIASLESHYENFVKFSQDAQMFDINDINQIKVEFGQALKYASDVDPQTCVSQTAQRQTVPVLVTEPTNTLPPPPPPAPLRDIVPEVQLLLQHLQRIEETVGQLSSTPLPGYNLSREVDDKMSQYQNVCSEVEVARSRLERLYQYPPDSLGYSELSSASQRLEQLMRLLEKCHQQLKGLEGLVRCLGEVESQVELFEGRLVESVCVPVSHPGIQSHVTLLKQWVSEVEQKGWLLQRLQEELQKAGDLLGGGGGGGCGWPSKQGSHRGGQELGRHVRRAEELTQRWHMLHEQMGVRLRDMERLSARLLPTFQDRQRSLSRWLDDASARSDRLQLPAAASDAASLDERIRQQTALVSDLERNKAKVDELHTFSEDCIKSIKEYEGHLAAYRNVVQKFQNKHLEKQHECMADTIEKEYKDIFNRYNELLNASAQQLLVTRRKINETDQEFFLKAKEAEIFLKEMLDSLLRKYGCDKCMSFSRLEVLVREAEGEGEKIARERHSVDSLQKQSKTPKHQDAVDRIERLYQQIQEAWRQVELNLQSLLAWHQLQKAVATISGWTLPTIKTLRKEELDGAIQNLDSQYNTLVSKSHGSDIILPDDCVQSEGDVRGCKQHYHMLLTRLTQVCREEELCHDSLSRLREFMRLADGFRDQILQRVRAPLEHNAAQDISTRIFEQERLDCEVRNLRDTALRVGAACVEEHDQPSSCPLLPGLEADLAEASRQLDLVVSLSADCRDDLKCLEVLVKGCQEAEEVVGTLESELLKSDVVPGDRDEADRMRSCLQQRQSELAKDSAFARLERELQAAREVNERLARHHGERDANVERCREHVEQLLERWRSVRHHVDGRLGQLAELGPLLHSYAQSSGSLTRWLDDAARRHEALQGTLHVDDGHDLKNLILDIQSKQQMMDECQKSCEQSCSDLKDYEVLLLTYRTLVEKFQPNFYRRNKISSPSDRITQDYINLRTRYNELLATTNQALQFEFLAEAHELEEGLKSVQETLRRAATEKPGSLVRLDQLLLDMAVVHQRLQETKPRVGLLPGRAKSKDQQEKAHRLQQLHAELLVQWERQSGGLQGHQVIQRLQDDIRTVTSWNEHSLKLVPEHEQSRVMASLEKHLAEFTAAAQAGGWVGVGERFKVEKEAETARQHYQALLSKLRRESEEEQRLQELVRQLSRNRQKMEDFERLIVQKIHVPVTRCSENAQRISELQRAHQDVEGLRASLEDVRSLGLGGPGAASLAPELGAASQRLHQILNLSSHATSEVQALQAALQDAESLEPRLVEQEHKLAEESVAPGDVPSILNALDRLKDMEHRMHQEKEGFPRLEGHVREARAANDELMHACGQRDPNPDAVRERADDFQRRWAAMRAQIDSRRQSLEQMRGILQSFRGSHEELNRWLDESSIWQEKIQHMKPDNCQVINDTIEQLKKFLPKIEENELKLNKCKELSEQFAATLKDHDVLLMSFRRVAGGQDLQGRREKPANDIIKQYVDIYTRFTSMKTTIYEYLKFLNGIILPLRADEFLKEAGEIETSLRSRKEAIGRKYACDRTASVARLESLLEDCKEEQRNVPDRELQRRFNALAERAKVPAEHEAVSRIKLLFAEIPKQLQETLGSLQGALAWQRVRKDITVIQAWNLDSFKKMSSQEREERMSGLRGHHEEFRRAGQRAGSVGVPEWTSVQADVEACERRYRELQERLRLESEQNAMCKKTVGNLQSMGSRMDTCRERISLIIRKIFHSNPAVENAQRIREIQDLRREAEQAKVDYQRMKQECLAVMAAAHQVEGRSSMNELLQANQRKVDEACGLAAVATDVFQKIDFVVKNTERAESQVKDYERRLCEEELRACDANGIKTQINHIKHLERQAAENQWAFQELERQVEAARSSNDKMHAAHGERDGNLERYGGRADDMVKRWRQVRAHGVECLKPLESTLQSMSNYEQSHVSLRRWYDDVIAQLEQLKSIKGDDDHELKMAIARLEKLVEEIEKNNRSLGDCQNYAEQVTETLKAYETILRKYRVLLTKDYGYNLPPQKNLVYDGLLKEYMELQARLKDLGGVIHDLQGKLQAKLTFRVHHILRKVLVMVDGIEMPLMDAFDQGHISKEKFAELVSWQGEKQELELISEGCQIYSADGINYQATAF</sequence>
<evidence type="ECO:0000256" key="1">
    <source>
        <dbReference type="ARBA" id="ARBA00022553"/>
    </source>
</evidence>
<keyword evidence="2" id="KW-0677">Repeat</keyword>
<feature type="coiled-coil region" evidence="3">
    <location>
        <begin position="1639"/>
        <end position="1686"/>
    </location>
</feature>
<dbReference type="RefSeq" id="XP_032808690.1">
    <property type="nucleotide sequence ID" value="XM_032952799.1"/>
</dbReference>
<dbReference type="CDD" id="cd00176">
    <property type="entry name" value="SPEC"/>
    <property type="match status" value="1"/>
</dbReference>
<feature type="coiled-coil region" evidence="3">
    <location>
        <begin position="844"/>
        <end position="932"/>
    </location>
</feature>
<dbReference type="Gene3D" id="1.20.58.60">
    <property type="match status" value="5"/>
</dbReference>
<dbReference type="PANTHER" id="PTHR23169:SF33">
    <property type="entry name" value="MICROTUBULE-ACTIN CROSS-LINKING FACTOR 1, ISOFORMS 1_2_3_5"/>
    <property type="match status" value="1"/>
</dbReference>
<reference evidence="8" key="1">
    <citation type="submission" date="2025-08" db="UniProtKB">
        <authorList>
            <consortium name="RefSeq"/>
        </authorList>
    </citation>
    <scope>IDENTIFICATION</scope>
    <source>
        <tissue evidence="8">Sperm</tissue>
    </source>
</reference>
<feature type="coiled-coil region" evidence="3">
    <location>
        <begin position="659"/>
        <end position="686"/>
    </location>
</feature>
<evidence type="ECO:0000259" key="6">
    <source>
        <dbReference type="Pfam" id="PF18373"/>
    </source>
</evidence>
<dbReference type="Gene3D" id="1.20.58.1060">
    <property type="match status" value="4"/>
</dbReference>
<evidence type="ECO:0000313" key="8">
    <source>
        <dbReference type="RefSeq" id="XP_032808690.1"/>
    </source>
</evidence>
<dbReference type="Proteomes" id="UP001318040">
    <property type="component" value="Chromosome 12"/>
</dbReference>
<feature type="domain" description="Desmoplakin SH3" evidence="5">
    <location>
        <begin position="376"/>
        <end position="442"/>
    </location>
</feature>
<evidence type="ECO:0000256" key="2">
    <source>
        <dbReference type="ARBA" id="ARBA00022737"/>
    </source>
</evidence>
<dbReference type="Gene3D" id="2.30.30.40">
    <property type="entry name" value="SH3 Domains"/>
    <property type="match status" value="1"/>
</dbReference>
<name>A0AAJ7T008_PETMA</name>
<evidence type="ECO:0000259" key="5">
    <source>
        <dbReference type="Pfam" id="PF17902"/>
    </source>
</evidence>
<dbReference type="InterPro" id="IPR002017">
    <property type="entry name" value="Spectrin_repeat"/>
</dbReference>
<dbReference type="SMART" id="SM00150">
    <property type="entry name" value="SPEC"/>
    <property type="match status" value="5"/>
</dbReference>
<feature type="region of interest" description="Disordered" evidence="4">
    <location>
        <begin position="2381"/>
        <end position="2400"/>
    </location>
</feature>
<evidence type="ECO:0000313" key="7">
    <source>
        <dbReference type="Proteomes" id="UP001318040"/>
    </source>
</evidence>
<proteinExistence type="predicted"/>
<accession>A0AAJ7T008</accession>
<dbReference type="Pfam" id="PF00435">
    <property type="entry name" value="Spectrin"/>
    <property type="match status" value="2"/>
</dbReference>
<feature type="domain" description="Desmoplakin spectrin-like" evidence="6">
    <location>
        <begin position="1046"/>
        <end position="1122"/>
    </location>
</feature>
<dbReference type="SUPFAM" id="SSF46966">
    <property type="entry name" value="Spectrin repeat"/>
    <property type="match status" value="6"/>
</dbReference>
<protein>
    <submittedName>
        <fullName evidence="8">Microtubule-actin cross-linking factor 1-like</fullName>
    </submittedName>
</protein>
<dbReference type="GO" id="GO:0045104">
    <property type="term" value="P:intermediate filament cytoskeleton organization"/>
    <property type="evidence" value="ECO:0007669"/>
    <property type="project" value="InterPro"/>
</dbReference>
<feature type="coiled-coil region" evidence="3">
    <location>
        <begin position="2243"/>
        <end position="2270"/>
    </location>
</feature>
<dbReference type="GO" id="GO:0005198">
    <property type="term" value="F:structural molecule activity"/>
    <property type="evidence" value="ECO:0007669"/>
    <property type="project" value="TreeGrafter"/>
</dbReference>
<feature type="domain" description="Desmoplakin spectrin-like" evidence="6">
    <location>
        <begin position="1583"/>
        <end position="1654"/>
    </location>
</feature>
<dbReference type="InterPro" id="IPR041615">
    <property type="entry name" value="Desmoplakin_SH3"/>
</dbReference>